<sequence length="116" mass="13032">MRPNETSAPVHHTILCTRRGFKPDALHVQRGDSVEFSGHTHLDQHVWVFEKKVRDTSLFGSDDIQVPNEGSLKACIRTISESAKHVTYDIQLWNEKDPKSEPMNGTITVNHGQGEG</sequence>
<proteinExistence type="predicted"/>
<name>A0A0H4WVR3_9BACT</name>
<evidence type="ECO:0000313" key="3">
    <source>
        <dbReference type="Proteomes" id="UP000009026"/>
    </source>
</evidence>
<reference evidence="2 3" key="1">
    <citation type="journal article" date="2016" name="PLoS ONE">
        <title>Complete Genome Sequence and Comparative Genomics of a Novel Myxobacterium Myxococcus hansupus.</title>
        <authorList>
            <person name="Sharma G."/>
            <person name="Narwani T."/>
            <person name="Subramanian S."/>
        </authorList>
    </citation>
    <scope>NUCLEOTIDE SEQUENCE [LARGE SCALE GENOMIC DNA]</scope>
    <source>
        <strain evidence="3">mixupus</strain>
    </source>
</reference>
<feature type="region of interest" description="Disordered" evidence="1">
    <location>
        <begin position="96"/>
        <end position="116"/>
    </location>
</feature>
<accession>A0A0H4WVR3</accession>
<dbReference type="AlphaFoldDB" id="A0A0H4WVR3"/>
<dbReference type="Proteomes" id="UP000009026">
    <property type="component" value="Chromosome"/>
</dbReference>
<dbReference type="OrthoDB" id="9969983at2"/>
<keyword evidence="3" id="KW-1185">Reference proteome</keyword>
<evidence type="ECO:0000313" key="2">
    <source>
        <dbReference type="EMBL" id="AKQ66909.1"/>
    </source>
</evidence>
<protein>
    <submittedName>
        <fullName evidence="2">Uncharacterized protein</fullName>
    </submittedName>
</protein>
<feature type="compositionally biased region" description="Polar residues" evidence="1">
    <location>
        <begin position="103"/>
        <end position="116"/>
    </location>
</feature>
<dbReference type="InterPro" id="IPR008972">
    <property type="entry name" value="Cupredoxin"/>
</dbReference>
<organism evidence="2 3">
    <name type="scientific">Pseudomyxococcus hansupus</name>
    <dbReference type="NCBI Taxonomy" id="1297742"/>
    <lineage>
        <taxon>Bacteria</taxon>
        <taxon>Pseudomonadati</taxon>
        <taxon>Myxococcota</taxon>
        <taxon>Myxococcia</taxon>
        <taxon>Myxococcales</taxon>
        <taxon>Cystobacterineae</taxon>
        <taxon>Myxococcaceae</taxon>
        <taxon>Pseudomyxococcus</taxon>
    </lineage>
</organism>
<dbReference type="Gene3D" id="2.60.40.420">
    <property type="entry name" value="Cupredoxins - blue copper proteins"/>
    <property type="match status" value="1"/>
</dbReference>
<dbReference type="RefSeq" id="WP_002640166.1">
    <property type="nucleotide sequence ID" value="NZ_CP012109.1"/>
</dbReference>
<dbReference type="KEGG" id="mym:A176_003821"/>
<dbReference type="PATRIC" id="fig|1297742.4.peg.3864"/>
<gene>
    <name evidence="2" type="ORF">A176_003821</name>
</gene>
<evidence type="ECO:0000256" key="1">
    <source>
        <dbReference type="SAM" id="MobiDB-lite"/>
    </source>
</evidence>
<dbReference type="EMBL" id="CP012109">
    <property type="protein sequence ID" value="AKQ66909.1"/>
    <property type="molecule type" value="Genomic_DNA"/>
</dbReference>